<dbReference type="Pfam" id="PF02614">
    <property type="entry name" value="UxaC"/>
    <property type="match status" value="1"/>
</dbReference>
<name>A0A7X1E511_9BACT</name>
<dbReference type="GO" id="GO:0008880">
    <property type="term" value="F:glucuronate isomerase activity"/>
    <property type="evidence" value="ECO:0007669"/>
    <property type="project" value="UniProtKB-EC"/>
</dbReference>
<comment type="pathway">
    <text evidence="2">Carbohydrate metabolism; pentose and glucuronate interconversion.</text>
</comment>
<comment type="caution">
    <text evidence="7">The sequence shown here is derived from an EMBL/GenBank/DDBJ whole genome shotgun (WGS) entry which is preliminary data.</text>
</comment>
<evidence type="ECO:0000313" key="7">
    <source>
        <dbReference type="EMBL" id="MBC2602568.1"/>
    </source>
</evidence>
<comment type="similarity">
    <text evidence="3">Belongs to the metallo-dependent hydrolases superfamily. Uronate isomerase family.</text>
</comment>
<evidence type="ECO:0000256" key="1">
    <source>
        <dbReference type="ARBA" id="ARBA00001165"/>
    </source>
</evidence>
<dbReference type="NCBIfam" id="NF002794">
    <property type="entry name" value="PRK02925.1"/>
    <property type="match status" value="1"/>
</dbReference>
<dbReference type="EMBL" id="JACHVA010000101">
    <property type="protein sequence ID" value="MBC2602568.1"/>
    <property type="molecule type" value="Genomic_DNA"/>
</dbReference>
<evidence type="ECO:0000256" key="6">
    <source>
        <dbReference type="ARBA" id="ARBA00023235"/>
    </source>
</evidence>
<dbReference type="AlphaFoldDB" id="A0A7X1E511"/>
<dbReference type="Gene3D" id="1.10.2020.10">
    <property type="entry name" value="uronate isomerase, domain 2, chain A"/>
    <property type="match status" value="1"/>
</dbReference>
<sequence length="474" mass="53587">MNLQIDDRFLLKTEASRSLYIEHAANAPLIDFHTHLSPKTFVENQPFSDISELWVASDPYKWRAMRIHGVPERFITGDASAKEKFAAWASTLPHLIGNPLYDWARMELAKYFQVDEPLSPENASEIREVCNQRLQEADFRPQALLQQSGVETFVTSDSWLDSISPHLRARQEGLQPQMFPSLRADAAFAFGSTEYPQWLQSLREVNGHPLQSLADFLEILSKRLDDFNKAGCRLADHGMDTVVYAPCSDGEAEAIFAKILTDHIPSEDEVAKISTFLILWLSGEYTKREWTLQLHMGARRETSSRLAGLSGKAGGFAVMRNRVDDKALVSLLDQMEHRASLPRIILYSLHAADYDWMSCLSGSFVEEGLSGKVQLGPAWWFNDHHDGIERQLRSVAAYGVLAHSVGMNTDSRSFLSSVRHRYFRRILCNLVGEWVEAGRLDPENPSTALLLENICFRNARNLVQPKDSNPLPTL</sequence>
<dbReference type="PANTHER" id="PTHR30068">
    <property type="entry name" value="URONATE ISOMERASE"/>
    <property type="match status" value="1"/>
</dbReference>
<dbReference type="SUPFAM" id="SSF51556">
    <property type="entry name" value="Metallo-dependent hydrolases"/>
    <property type="match status" value="1"/>
</dbReference>
<comment type="catalytic activity">
    <reaction evidence="1">
        <text>D-glucuronate = D-fructuronate</text>
        <dbReference type="Rhea" id="RHEA:13049"/>
        <dbReference type="ChEBI" id="CHEBI:58720"/>
        <dbReference type="ChEBI" id="CHEBI:59863"/>
        <dbReference type="EC" id="5.3.1.12"/>
    </reaction>
</comment>
<dbReference type="EC" id="5.3.1.12" evidence="4"/>
<dbReference type="InterPro" id="IPR003766">
    <property type="entry name" value="Uronate_isomerase"/>
</dbReference>
<evidence type="ECO:0000256" key="2">
    <source>
        <dbReference type="ARBA" id="ARBA00004892"/>
    </source>
</evidence>
<keyword evidence="8" id="KW-1185">Reference proteome</keyword>
<reference evidence="7 8" key="1">
    <citation type="submission" date="2020-07" db="EMBL/GenBank/DDBJ databases">
        <authorList>
            <person name="Feng X."/>
        </authorList>
    </citation>
    <scope>NUCLEOTIDE SEQUENCE [LARGE SCALE GENOMIC DNA]</scope>
    <source>
        <strain evidence="7 8">JCM14086</strain>
    </source>
</reference>
<gene>
    <name evidence="7" type="primary">uxaC</name>
    <name evidence="7" type="ORF">H5P30_12355</name>
</gene>
<dbReference type="InterPro" id="IPR032466">
    <property type="entry name" value="Metal_Hydrolase"/>
</dbReference>
<dbReference type="GO" id="GO:0042840">
    <property type="term" value="P:D-glucuronate catabolic process"/>
    <property type="evidence" value="ECO:0007669"/>
    <property type="project" value="TreeGrafter"/>
</dbReference>
<dbReference type="RefSeq" id="WP_185693235.1">
    <property type="nucleotide sequence ID" value="NZ_JACHVA010000101.1"/>
</dbReference>
<dbReference type="GO" id="GO:0019698">
    <property type="term" value="P:D-galacturonate catabolic process"/>
    <property type="evidence" value="ECO:0007669"/>
    <property type="project" value="TreeGrafter"/>
</dbReference>
<evidence type="ECO:0000256" key="5">
    <source>
        <dbReference type="ARBA" id="ARBA00020555"/>
    </source>
</evidence>
<dbReference type="PANTHER" id="PTHR30068:SF4">
    <property type="entry name" value="URONATE ISOMERASE"/>
    <property type="match status" value="1"/>
</dbReference>
<keyword evidence="6 7" id="KW-0413">Isomerase</keyword>
<organism evidence="7 8">
    <name type="scientific">Puniceicoccus vermicola</name>
    <dbReference type="NCBI Taxonomy" id="388746"/>
    <lineage>
        <taxon>Bacteria</taxon>
        <taxon>Pseudomonadati</taxon>
        <taxon>Verrucomicrobiota</taxon>
        <taxon>Opitutia</taxon>
        <taxon>Puniceicoccales</taxon>
        <taxon>Puniceicoccaceae</taxon>
        <taxon>Puniceicoccus</taxon>
    </lineage>
</organism>
<protein>
    <recommendedName>
        <fullName evidence="5">Uronate isomerase</fullName>
        <ecNumber evidence="4">5.3.1.12</ecNumber>
    </recommendedName>
</protein>
<evidence type="ECO:0000313" key="8">
    <source>
        <dbReference type="Proteomes" id="UP000525652"/>
    </source>
</evidence>
<dbReference type="Proteomes" id="UP000525652">
    <property type="component" value="Unassembled WGS sequence"/>
</dbReference>
<dbReference type="UniPathway" id="UPA00246"/>
<evidence type="ECO:0000256" key="3">
    <source>
        <dbReference type="ARBA" id="ARBA00008397"/>
    </source>
</evidence>
<proteinExistence type="inferred from homology"/>
<dbReference type="Gene3D" id="3.20.20.140">
    <property type="entry name" value="Metal-dependent hydrolases"/>
    <property type="match status" value="1"/>
</dbReference>
<evidence type="ECO:0000256" key="4">
    <source>
        <dbReference type="ARBA" id="ARBA00012546"/>
    </source>
</evidence>
<accession>A0A7X1E511</accession>